<dbReference type="InterPro" id="IPR011990">
    <property type="entry name" value="TPR-like_helical_dom_sf"/>
</dbReference>
<sequence length="224" mass="24315">MRYEGLMIAQQLLDELWDFDDPAGSERRLADAAADGDLSAGERAELVTQLARALGLQQRFDDAFAALDSLRGNTDPVVRTRVALETGRLRNSAGAPAQASVAFERALALARAAGQAFLEIDALHMLAIADAERGEEWARRGIEAAERMTDARTRRWLVSLCNNLGWRRFDAGELDAALDSFRTAARWADELGTAEQRQWAAEAIAECEAAIAARAAADARESGA</sequence>
<dbReference type="Proteomes" id="UP001501079">
    <property type="component" value="Unassembled WGS sequence"/>
</dbReference>
<dbReference type="SUPFAM" id="SSF48452">
    <property type="entry name" value="TPR-like"/>
    <property type="match status" value="1"/>
</dbReference>
<evidence type="ECO:0008006" key="3">
    <source>
        <dbReference type="Google" id="ProtNLM"/>
    </source>
</evidence>
<evidence type="ECO:0000313" key="2">
    <source>
        <dbReference type="Proteomes" id="UP001501079"/>
    </source>
</evidence>
<protein>
    <recommendedName>
        <fullName evidence="3">Tetratricopeptide repeat protein</fullName>
    </recommendedName>
</protein>
<reference evidence="2" key="1">
    <citation type="journal article" date="2019" name="Int. J. Syst. Evol. Microbiol.">
        <title>The Global Catalogue of Microorganisms (GCM) 10K type strain sequencing project: providing services to taxonomists for standard genome sequencing and annotation.</title>
        <authorList>
            <consortium name="The Broad Institute Genomics Platform"/>
            <consortium name="The Broad Institute Genome Sequencing Center for Infectious Disease"/>
            <person name="Wu L."/>
            <person name="Ma J."/>
        </authorList>
    </citation>
    <scope>NUCLEOTIDE SEQUENCE [LARGE SCALE GENOMIC DNA]</scope>
    <source>
        <strain evidence="2">JCM 17591</strain>
    </source>
</reference>
<organism evidence="1 2">
    <name type="scientific">Gryllotalpicola koreensis</name>
    <dbReference type="NCBI Taxonomy" id="993086"/>
    <lineage>
        <taxon>Bacteria</taxon>
        <taxon>Bacillati</taxon>
        <taxon>Actinomycetota</taxon>
        <taxon>Actinomycetes</taxon>
        <taxon>Micrococcales</taxon>
        <taxon>Microbacteriaceae</taxon>
        <taxon>Gryllotalpicola</taxon>
    </lineage>
</organism>
<dbReference type="EMBL" id="BAABBW010000004">
    <property type="protein sequence ID" value="GAA4176988.1"/>
    <property type="molecule type" value="Genomic_DNA"/>
</dbReference>
<evidence type="ECO:0000313" key="1">
    <source>
        <dbReference type="EMBL" id="GAA4176988.1"/>
    </source>
</evidence>
<dbReference type="Gene3D" id="1.25.40.10">
    <property type="entry name" value="Tetratricopeptide repeat domain"/>
    <property type="match status" value="1"/>
</dbReference>
<keyword evidence="2" id="KW-1185">Reference proteome</keyword>
<proteinExistence type="predicted"/>
<gene>
    <name evidence="1" type="ORF">GCM10022287_25070</name>
</gene>
<name>A0ABP8A3H2_9MICO</name>
<accession>A0ABP8A3H2</accession>
<comment type="caution">
    <text evidence="1">The sequence shown here is derived from an EMBL/GenBank/DDBJ whole genome shotgun (WGS) entry which is preliminary data.</text>
</comment>